<evidence type="ECO:0000313" key="2">
    <source>
        <dbReference type="EMBL" id="KAJ4447748.1"/>
    </source>
</evidence>
<feature type="compositionally biased region" description="Polar residues" evidence="1">
    <location>
        <begin position="140"/>
        <end position="160"/>
    </location>
</feature>
<dbReference type="Proteomes" id="UP001148838">
    <property type="component" value="Unassembled WGS sequence"/>
</dbReference>
<proteinExistence type="predicted"/>
<name>A0ABQ8TM64_PERAM</name>
<accession>A0ABQ8TM64</accession>
<gene>
    <name evidence="2" type="ORF">ANN_09756</name>
</gene>
<reference evidence="2 3" key="1">
    <citation type="journal article" date="2022" name="Allergy">
        <title>Genome assembly and annotation of Periplaneta americana reveal a comprehensive cockroach allergen profile.</title>
        <authorList>
            <person name="Wang L."/>
            <person name="Xiong Q."/>
            <person name="Saelim N."/>
            <person name="Wang L."/>
            <person name="Nong W."/>
            <person name="Wan A.T."/>
            <person name="Shi M."/>
            <person name="Liu X."/>
            <person name="Cao Q."/>
            <person name="Hui J.H.L."/>
            <person name="Sookrung N."/>
            <person name="Leung T.F."/>
            <person name="Tungtrongchitr A."/>
            <person name="Tsui S.K.W."/>
        </authorList>
    </citation>
    <scope>NUCLEOTIDE SEQUENCE [LARGE SCALE GENOMIC DNA]</scope>
    <source>
        <strain evidence="2">PWHHKU_190912</strain>
    </source>
</reference>
<feature type="region of interest" description="Disordered" evidence="1">
    <location>
        <begin position="140"/>
        <end position="179"/>
    </location>
</feature>
<evidence type="ECO:0000256" key="1">
    <source>
        <dbReference type="SAM" id="MobiDB-lite"/>
    </source>
</evidence>
<keyword evidence="3" id="KW-1185">Reference proteome</keyword>
<sequence>MGGNIKMDLREVGYDDRDWINLAQDRDRWRAYVRLGGNEPSGSLKAIWSSAENYPEFALKWLRETPGKNLNQTPLLRLVTYSMRDKGAKHEKQCKTSERVVPQPWKVGNTPHTLRLEIYCTPPRYGMSCVPTDPLRAPTPLTTGPYSQQSPCTTPASATSPKAPLMVRGESPPPRRYAPGSVAEAIHHRMNTIHGGRSREPAASEGGL</sequence>
<organism evidence="2 3">
    <name type="scientific">Periplaneta americana</name>
    <name type="common">American cockroach</name>
    <name type="synonym">Blatta americana</name>
    <dbReference type="NCBI Taxonomy" id="6978"/>
    <lineage>
        <taxon>Eukaryota</taxon>
        <taxon>Metazoa</taxon>
        <taxon>Ecdysozoa</taxon>
        <taxon>Arthropoda</taxon>
        <taxon>Hexapoda</taxon>
        <taxon>Insecta</taxon>
        <taxon>Pterygota</taxon>
        <taxon>Neoptera</taxon>
        <taxon>Polyneoptera</taxon>
        <taxon>Dictyoptera</taxon>
        <taxon>Blattodea</taxon>
        <taxon>Blattoidea</taxon>
        <taxon>Blattidae</taxon>
        <taxon>Blattinae</taxon>
        <taxon>Periplaneta</taxon>
    </lineage>
</organism>
<comment type="caution">
    <text evidence="2">The sequence shown here is derived from an EMBL/GenBank/DDBJ whole genome shotgun (WGS) entry which is preliminary data.</text>
</comment>
<protein>
    <submittedName>
        <fullName evidence="2">Uncharacterized protein</fullName>
    </submittedName>
</protein>
<dbReference type="EMBL" id="JAJSOF020000005">
    <property type="protein sequence ID" value="KAJ4447748.1"/>
    <property type="molecule type" value="Genomic_DNA"/>
</dbReference>
<evidence type="ECO:0000313" key="3">
    <source>
        <dbReference type="Proteomes" id="UP001148838"/>
    </source>
</evidence>